<dbReference type="PANTHER" id="PTHR31327">
    <property type="entry name" value="SPERM MEIOSIS PDZ DOMAIN CONTAINING PROTEINS-RELATED"/>
    <property type="match status" value="1"/>
</dbReference>
<keyword evidence="4" id="KW-1185">Reference proteome</keyword>
<protein>
    <recommendedName>
        <fullName evidence="2">PDZ domain-containing protein</fullName>
    </recommendedName>
</protein>
<evidence type="ECO:0000313" key="4">
    <source>
        <dbReference type="Proteomes" id="UP001303046"/>
    </source>
</evidence>
<dbReference type="PANTHER" id="PTHR31327:SF3">
    <property type="entry name" value="PDZ DOMAIN-CONTAINING PROTEIN"/>
    <property type="match status" value="1"/>
</dbReference>
<dbReference type="SUPFAM" id="SSF50156">
    <property type="entry name" value="PDZ domain-like"/>
    <property type="match status" value="2"/>
</dbReference>
<dbReference type="EMBL" id="JAVFWL010000005">
    <property type="protein sequence ID" value="KAK6758683.1"/>
    <property type="molecule type" value="Genomic_DNA"/>
</dbReference>
<evidence type="ECO:0000256" key="1">
    <source>
        <dbReference type="SAM" id="MobiDB-lite"/>
    </source>
</evidence>
<dbReference type="Gene3D" id="2.30.42.10">
    <property type="match status" value="1"/>
</dbReference>
<feature type="domain" description="PDZ" evidence="2">
    <location>
        <begin position="46"/>
        <end position="111"/>
    </location>
</feature>
<feature type="region of interest" description="Disordered" evidence="1">
    <location>
        <begin position="1"/>
        <end position="21"/>
    </location>
</feature>
<accession>A0ABR1E7S2</accession>
<evidence type="ECO:0000313" key="3">
    <source>
        <dbReference type="EMBL" id="KAK6758683.1"/>
    </source>
</evidence>
<dbReference type="InterPro" id="IPR040264">
    <property type="entry name" value="T15H9.4-like"/>
</dbReference>
<comment type="caution">
    <text evidence="3">The sequence shown here is derived from an EMBL/GenBank/DDBJ whole genome shotgun (WGS) entry which is preliminary data.</text>
</comment>
<gene>
    <name evidence="3" type="primary">Necator_chrV.g20901</name>
    <name evidence="3" type="ORF">RB195_016108</name>
</gene>
<dbReference type="Proteomes" id="UP001303046">
    <property type="component" value="Unassembled WGS sequence"/>
</dbReference>
<name>A0ABR1E7S2_NECAM</name>
<dbReference type="InterPro" id="IPR036034">
    <property type="entry name" value="PDZ_sf"/>
</dbReference>
<evidence type="ECO:0000259" key="2">
    <source>
        <dbReference type="SMART" id="SM00228"/>
    </source>
</evidence>
<feature type="domain" description="PDZ" evidence="2">
    <location>
        <begin position="157"/>
        <end position="229"/>
    </location>
</feature>
<proteinExistence type="predicted"/>
<reference evidence="3 4" key="1">
    <citation type="submission" date="2023-08" db="EMBL/GenBank/DDBJ databases">
        <title>A Necator americanus chromosomal reference genome.</title>
        <authorList>
            <person name="Ilik V."/>
            <person name="Petrzelkova K.J."/>
            <person name="Pardy F."/>
            <person name="Fuh T."/>
            <person name="Niatou-Singa F.S."/>
            <person name="Gouil Q."/>
            <person name="Baker L."/>
            <person name="Ritchie M.E."/>
            <person name="Jex A.R."/>
            <person name="Gazzola D."/>
            <person name="Li H."/>
            <person name="Toshio Fujiwara R."/>
            <person name="Zhan B."/>
            <person name="Aroian R.V."/>
            <person name="Pafco B."/>
            <person name="Schwarz E.M."/>
        </authorList>
    </citation>
    <scope>NUCLEOTIDE SEQUENCE [LARGE SCALE GENOMIC DNA]</scope>
    <source>
        <strain evidence="3 4">Aroian</strain>
        <tissue evidence="3">Whole animal</tissue>
    </source>
</reference>
<dbReference type="InterPro" id="IPR001478">
    <property type="entry name" value="PDZ"/>
</dbReference>
<organism evidence="3 4">
    <name type="scientific">Necator americanus</name>
    <name type="common">Human hookworm</name>
    <dbReference type="NCBI Taxonomy" id="51031"/>
    <lineage>
        <taxon>Eukaryota</taxon>
        <taxon>Metazoa</taxon>
        <taxon>Ecdysozoa</taxon>
        <taxon>Nematoda</taxon>
        <taxon>Chromadorea</taxon>
        <taxon>Rhabditida</taxon>
        <taxon>Rhabditina</taxon>
        <taxon>Rhabditomorpha</taxon>
        <taxon>Strongyloidea</taxon>
        <taxon>Ancylostomatidae</taxon>
        <taxon>Bunostominae</taxon>
        <taxon>Necator</taxon>
    </lineage>
</organism>
<dbReference type="SMART" id="SM00228">
    <property type="entry name" value="PDZ"/>
    <property type="match status" value="2"/>
</dbReference>
<sequence length="303" mass="33988">MSVMASAMPPKAKAGSREFQTSKKYSSREALVDMPKEYCETYVVRKPMGARIHKSDCRITHIDVNSALIGKVFVGDKIIALDNVPIKNSEEIHTKLKEPSEKVSVKIKHGMWSWCQHRCTTLERIQMDKDTEKVTGRAIDLYFVAIQLSNAPEMTNVELGLHVKYDARERLQVHNVDYASIASVHLRPGDVIREVNDKPVASKAMLKYYISESAKQEGRVLLLVECPSGEAYRDSCDMAPDVAEIASKQLEKFKKTMSVAPSRSIYKSVQAKKSVSIAPQEKTEVEIAADFDPSKLRPCKNAK</sequence>